<evidence type="ECO:0008006" key="3">
    <source>
        <dbReference type="Google" id="ProtNLM"/>
    </source>
</evidence>
<accession>A0A4Y7XC67</accession>
<sequence>MQVKNLILFGAAGAILGLQGCTTLVDAYNHGGYVISTPTDMVKYHSPQEVIDKLRLNGRDGNGMEVYHRKPYAGYSIAGNYWNTYPDVAKREIAPYKLMENLCISQNGFFNQIAPSTRRELTQDPDQVTRRPGIEAKIGTFKCLSDTQTWFVSIEPQTAKEFDEPTYPAGNRVNAIIIMKTRVIDEATALKR</sequence>
<protein>
    <recommendedName>
        <fullName evidence="3">Lipoprotein</fullName>
    </recommendedName>
</protein>
<dbReference type="EMBL" id="SNTY01000043">
    <property type="protein sequence ID" value="TEU25168.1"/>
    <property type="molecule type" value="Genomic_DNA"/>
</dbReference>
<evidence type="ECO:0000313" key="2">
    <source>
        <dbReference type="Proteomes" id="UP000297834"/>
    </source>
</evidence>
<dbReference type="OrthoDB" id="6702343at2"/>
<gene>
    <name evidence="1" type="ORF">E2B99_10150</name>
</gene>
<dbReference type="RefSeq" id="WP_134244847.1">
    <property type="nucleotide sequence ID" value="NZ_SNTY01000043.1"/>
</dbReference>
<dbReference type="Proteomes" id="UP000297834">
    <property type="component" value="Unassembled WGS sequence"/>
</dbReference>
<dbReference type="AlphaFoldDB" id="A0A4Y7XC67"/>
<name>A0A4Y7XC67_9GAMM</name>
<comment type="caution">
    <text evidence="1">The sequence shown here is derived from an EMBL/GenBank/DDBJ whole genome shotgun (WGS) entry which is preliminary data.</text>
</comment>
<evidence type="ECO:0000313" key="1">
    <source>
        <dbReference type="EMBL" id="TEU25168.1"/>
    </source>
</evidence>
<dbReference type="PROSITE" id="PS51257">
    <property type="entry name" value="PROKAR_LIPOPROTEIN"/>
    <property type="match status" value="1"/>
</dbReference>
<proteinExistence type="predicted"/>
<keyword evidence="2" id="KW-1185">Reference proteome</keyword>
<reference evidence="1 2" key="1">
    <citation type="submission" date="2019-03" db="EMBL/GenBank/DDBJ databases">
        <title>Alkanindiges illinoisensis: a potential pathogenic isolated from ascites of a gastric cancer patient with abdominal metastasis.</title>
        <authorList>
            <person name="Hu X."/>
            <person name="Yang B."/>
            <person name="Yan X."/>
            <person name="Lin L."/>
            <person name="Zhao H."/>
            <person name="Zhou F."/>
            <person name="Su B."/>
            <person name="Chen J."/>
            <person name="Rui Y."/>
            <person name="Wang Q."/>
            <person name="Zheng L."/>
        </authorList>
    </citation>
    <scope>NUCLEOTIDE SEQUENCE [LARGE SCALE GENOMIC DNA]</scope>
    <source>
        <strain evidence="1 2">NFYY 23406</strain>
    </source>
</reference>
<organism evidence="1 2">
    <name type="scientific">Alkanindiges illinoisensis</name>
    <dbReference type="NCBI Taxonomy" id="197183"/>
    <lineage>
        <taxon>Bacteria</taxon>
        <taxon>Pseudomonadati</taxon>
        <taxon>Pseudomonadota</taxon>
        <taxon>Gammaproteobacteria</taxon>
        <taxon>Moraxellales</taxon>
        <taxon>Moraxellaceae</taxon>
        <taxon>Alkanindiges</taxon>
    </lineage>
</organism>